<feature type="region of interest" description="Disordered" evidence="7">
    <location>
        <begin position="1849"/>
        <end position="1910"/>
    </location>
</feature>
<gene>
    <name evidence="11" type="ORF">PFL1_06049</name>
</gene>
<dbReference type="OrthoDB" id="297643at2759"/>
<dbReference type="KEGG" id="pfp:PFL1_06049"/>
<feature type="region of interest" description="Disordered" evidence="7">
    <location>
        <begin position="1"/>
        <end position="93"/>
    </location>
</feature>
<evidence type="ECO:0000256" key="6">
    <source>
        <dbReference type="ARBA" id="ARBA00046326"/>
    </source>
</evidence>
<dbReference type="InterPro" id="IPR056457">
    <property type="entry name" value="DOP1_C"/>
</dbReference>
<feature type="domain" description="DOP1-like C-terminal" evidence="10">
    <location>
        <begin position="1436"/>
        <end position="1935"/>
    </location>
</feature>
<reference evidence="11 12" key="1">
    <citation type="journal article" date="2013" name="Plant Cell">
        <title>The transition from a phytopathogenic smut ancestor to an anamorphic biocontrol agent deciphered by comparative whole-genome analysis.</title>
        <authorList>
            <person name="Lefebvre F."/>
            <person name="Joly D.L."/>
            <person name="Labbe C."/>
            <person name="Teichmann B."/>
            <person name="Linning R."/>
            <person name="Belzile F."/>
            <person name="Bakkeren G."/>
            <person name="Belanger R.R."/>
        </authorList>
    </citation>
    <scope>NUCLEOTIDE SEQUENCE [LARGE SCALE GENOMIC DNA]</scope>
    <source>
        <strain evidence="11 12">PF-1</strain>
    </source>
</reference>
<keyword evidence="5" id="KW-0472">Membrane</keyword>
<dbReference type="eggNOG" id="KOG3613">
    <property type="taxonomic scope" value="Eukaryota"/>
</dbReference>
<evidence type="ECO:0000259" key="9">
    <source>
        <dbReference type="Pfam" id="PF24597"/>
    </source>
</evidence>
<feature type="compositionally biased region" description="Polar residues" evidence="7">
    <location>
        <begin position="80"/>
        <end position="91"/>
    </location>
</feature>
<evidence type="ECO:0000256" key="3">
    <source>
        <dbReference type="ARBA" id="ARBA00022927"/>
    </source>
</evidence>
<evidence type="ECO:0000256" key="4">
    <source>
        <dbReference type="ARBA" id="ARBA00023034"/>
    </source>
</evidence>
<dbReference type="HOGENOM" id="CLU_001197_0_0_1"/>
<feature type="domain" description="DOP1-like middle TPR" evidence="9">
    <location>
        <begin position="427"/>
        <end position="650"/>
    </location>
</feature>
<dbReference type="PANTHER" id="PTHR14042">
    <property type="entry name" value="DOPEY-RELATED"/>
    <property type="match status" value="1"/>
</dbReference>
<feature type="compositionally biased region" description="Gly residues" evidence="7">
    <location>
        <begin position="1962"/>
        <end position="1973"/>
    </location>
</feature>
<dbReference type="Pfam" id="PF24597">
    <property type="entry name" value="TPR_DOP1_M"/>
    <property type="match status" value="1"/>
</dbReference>
<dbReference type="GeneID" id="19320129"/>
<dbReference type="InterPro" id="IPR016024">
    <property type="entry name" value="ARM-type_fold"/>
</dbReference>
<proteinExistence type="inferred from homology"/>
<feature type="domain" description="DOP1 N-terminal" evidence="8">
    <location>
        <begin position="127"/>
        <end position="418"/>
    </location>
</feature>
<feature type="compositionally biased region" description="Low complexity" evidence="7">
    <location>
        <begin position="7"/>
        <end position="22"/>
    </location>
</feature>
<evidence type="ECO:0000313" key="11">
    <source>
        <dbReference type="EMBL" id="EPQ26401.1"/>
    </source>
</evidence>
<dbReference type="GO" id="GO:0006895">
    <property type="term" value="P:Golgi to endosome transport"/>
    <property type="evidence" value="ECO:0007669"/>
    <property type="project" value="InterPro"/>
</dbReference>
<comment type="similarity">
    <text evidence="6">Belongs to the DOP1 family.</text>
</comment>
<protein>
    <submittedName>
        <fullName evidence="11">Uncharacterized protein</fullName>
    </submittedName>
</protein>
<dbReference type="InterPro" id="IPR007249">
    <property type="entry name" value="DOP1_N"/>
</dbReference>
<feature type="compositionally biased region" description="Low complexity" evidence="7">
    <location>
        <begin position="1974"/>
        <end position="1983"/>
    </location>
</feature>
<evidence type="ECO:0000256" key="5">
    <source>
        <dbReference type="ARBA" id="ARBA00023136"/>
    </source>
</evidence>
<keyword evidence="2" id="KW-0813">Transport</keyword>
<dbReference type="GO" id="GO:0005829">
    <property type="term" value="C:cytosol"/>
    <property type="evidence" value="ECO:0007669"/>
    <property type="project" value="GOC"/>
</dbReference>
<evidence type="ECO:0000259" key="8">
    <source>
        <dbReference type="Pfam" id="PF04118"/>
    </source>
</evidence>
<sequence>MSGSRNAPTPSGSAPSAAPQHSLARARKGSSTSLSSLPTAIRLAQPSALKPPSADVQLDLSSASASDHPSLLTAARSKSKTISPAATSSKPSARANIIDSSEVWRSSAAKRAEKAWAIQSEKSLYSDPKFKKYSNLVERTLATFDSVSEWADFISFLSRLLKSVQAYPNFNVVPRKLIVAKRLAQCLNPALPSGVHQRALDVYSHILAVIGPDGLRRDLQIWTSGLLPFFQYASTSVKPSLLDIYDKHYLPLHEDLRPIARALLLALLPGLEEETGEFFDRTLKLLDSVSHSVGQDFFLQCLWLVLITTPSTRLAALNYLTKRMPDLGPEVVDPTRSVGKDVGLMVRGFAHALEDETLLVRRNALELLVTHLRMDRPLFQRHVKANDKVILVRAALSVVLRRDLSLNRRLYSWLLGADDAFETQMAYLRSHGLGLVRQALKEDFERDTDSDLQPDAAERQRPYKIFVSLLDKWEIGQPLTEVLVLDAFRALSRQMTRQVDDEIATTANVLFEVVDPYLLYSQFFSAVRSQFGQKEAEAAAEHSTEAGDAPISAVELLCFALKSFRFHDEETKQIHVPTLFAALLQLVDNRLKAGIAAAEDIRLLLDALELLKLLLDLIPARVFGRRTHDQPEDGGTAAMSDFVSRADAFYAPGETDAEEAAQRFRSFEDEASTSALLRLCADVTSRLGNIVKPGSSQQQQHQEMSVRILDIFADLLRLLDAPVPAGEAAAARLDWDVAGWAPTLLDRLSRAGSFAEVERMIEVLISCALLTSAGSRIDLGGGDYFPQIATSLLFYMEPDRSPYQIRAAELLWAAQKVTSRGHLERVLCRKLSAPDVSGRIRTMQAFGTLWRLSEDLPCEELWAPLLLILDKLRSSDLEEKQWAEAWLRVNLRSYPKVVDPLFHMLLASRPPRRANRLELDGLQIDILEYTRPYDQQQSLYALQTLAALSRFSGQGFARALKSNSVSASVERLLTSSAGPSSDTEGARSSQASYLDVLLDQCLGMLRAYPDEALRNSMRKNNNAVQAAAIDLVQILVQKGQLSPARLREIERIQIEALLIATATGAIEGQNRLLHALHSTITARASGPVVVHAPERVFSTSSTTMDAREDGPTTQETVGPTKARLGITAHPLFLPMVQRGLAAERNRPILQHWSDFVLMAMPFFRSSVNGVLLPINASICDLIRSITGEVEKAFVPASVRATFGADLAVQAEDVSCLSSEMDLTLLISLSERILLQALGEELPQHGPSREPSTTQGELREKATSATQDSGPGLLGYVSNVFSADQSGAVAGKAGAAVAGRTRALQDTVQTLHGVWTMTYMQLSQRDAKALALESIVTKVRLRARRALERIYRAQSADVVESLLECWQRSRVGEGERDGPRITAVFDILEVVAASAQIVVTYLCDVLSTRVSGSGEKARKTASSFAASDASLFAFTDAYLARMPQQEAPQVWPVMILLVKDFVASSTSRKLHIFPVLRILTTLGEKLCQTTAIEDRRMRRDLQDTYVKLVDSAILIAGRSYDQSTWIRRSGKANDEELDLESSGIIEKDDKAAIPGVDVAGMTLIDAINEFLATRAVPALRRFQVDGDKIMSIAANAVYYIVAPSFRVKSKALDVDANVLSLVGEMVKLPGSLKAWRGAVGDLFQDNRFFTMTPALAERWKPIILSLMLNDKERLVELIGRITSAASANIFTNRELEMLTRAFNLRRLSFVIFSGERDAFLAQLPSIQERVVDLLRSNVSELVHAEVYLCMRVLLCRFSARHLSSFWPVIITELMRLFEGMMDELPPDESDQLQLVLSACKFLDLLLVLQTEDFQVHQWMFVTDTVDVVYAPDDWVAESIMDRLATMVSEKRSSAITTPPTESMTASTQHEDPFSFDSPSDLDHATLRGGSSNKKGPGAGAKKRRTPHLNARRHVGRIEELLPFLQRISLDSYEAVYHVGVRTPNALPSSSAGAPATAATAAGAGAGAGGAGAAGSGTVAATTTGDWPSDDVDWRAVELGLLGDMFEGVSAAEAA</sequence>
<feature type="region of interest" description="Disordered" evidence="7">
    <location>
        <begin position="1960"/>
        <end position="1985"/>
    </location>
</feature>
<dbReference type="GO" id="GO:0005768">
    <property type="term" value="C:endosome"/>
    <property type="evidence" value="ECO:0007669"/>
    <property type="project" value="TreeGrafter"/>
</dbReference>
<dbReference type="GO" id="GO:0005802">
    <property type="term" value="C:trans-Golgi network"/>
    <property type="evidence" value="ECO:0007669"/>
    <property type="project" value="TreeGrafter"/>
</dbReference>
<dbReference type="RefSeq" id="XP_007881778.1">
    <property type="nucleotide sequence ID" value="XM_007883587.1"/>
</dbReference>
<dbReference type="SUPFAM" id="SSF48371">
    <property type="entry name" value="ARM repeat"/>
    <property type="match status" value="2"/>
</dbReference>
<dbReference type="GO" id="GO:0015031">
    <property type="term" value="P:protein transport"/>
    <property type="evidence" value="ECO:0007669"/>
    <property type="project" value="UniProtKB-KW"/>
</dbReference>
<evidence type="ECO:0000256" key="1">
    <source>
        <dbReference type="ARBA" id="ARBA00004395"/>
    </source>
</evidence>
<dbReference type="InterPro" id="IPR040314">
    <property type="entry name" value="DOP1"/>
</dbReference>
<feature type="compositionally biased region" description="Polar residues" evidence="7">
    <location>
        <begin position="1852"/>
        <end position="1866"/>
    </location>
</feature>
<dbReference type="GO" id="GO:0000139">
    <property type="term" value="C:Golgi membrane"/>
    <property type="evidence" value="ECO:0007669"/>
    <property type="project" value="UniProtKB-SubCell"/>
</dbReference>
<organism evidence="11 12">
    <name type="scientific">Pseudozyma flocculosa PF-1</name>
    <dbReference type="NCBI Taxonomy" id="1277687"/>
    <lineage>
        <taxon>Eukaryota</taxon>
        <taxon>Fungi</taxon>
        <taxon>Dikarya</taxon>
        <taxon>Basidiomycota</taxon>
        <taxon>Ustilaginomycotina</taxon>
        <taxon>Ustilaginomycetes</taxon>
        <taxon>Ustilaginales</taxon>
        <taxon>Ustilaginaceae</taxon>
        <taxon>Pseudozyma</taxon>
    </lineage>
</organism>
<feature type="region of interest" description="Disordered" evidence="7">
    <location>
        <begin position="1239"/>
        <end position="1269"/>
    </location>
</feature>
<evidence type="ECO:0000259" key="10">
    <source>
        <dbReference type="Pfam" id="PF24598"/>
    </source>
</evidence>
<dbReference type="Pfam" id="PF04118">
    <property type="entry name" value="Dopey_N"/>
    <property type="match status" value="1"/>
</dbReference>
<comment type="subcellular location">
    <subcellularLocation>
        <location evidence="1">Golgi apparatus membrane</location>
        <topology evidence="1">Peripheral membrane protein</topology>
    </subcellularLocation>
</comment>
<evidence type="ECO:0000313" key="12">
    <source>
        <dbReference type="Proteomes" id="UP000053664"/>
    </source>
</evidence>
<keyword evidence="3" id="KW-0653">Protein transport</keyword>
<dbReference type="EMBL" id="KE361645">
    <property type="protein sequence ID" value="EPQ26401.1"/>
    <property type="molecule type" value="Genomic_DNA"/>
</dbReference>
<feature type="compositionally biased region" description="Polar residues" evidence="7">
    <location>
        <begin position="29"/>
        <end position="38"/>
    </location>
</feature>
<dbReference type="Proteomes" id="UP000053664">
    <property type="component" value="Unassembled WGS sequence"/>
</dbReference>
<evidence type="ECO:0000256" key="7">
    <source>
        <dbReference type="SAM" id="MobiDB-lite"/>
    </source>
</evidence>
<dbReference type="Pfam" id="PF24598">
    <property type="entry name" value="DOP1_C"/>
    <property type="match status" value="1"/>
</dbReference>
<evidence type="ECO:0000256" key="2">
    <source>
        <dbReference type="ARBA" id="ARBA00022448"/>
    </source>
</evidence>
<accession>A0A061H737</accession>
<name>A0A061H737_9BASI</name>
<feature type="compositionally biased region" description="Basic residues" evidence="7">
    <location>
        <begin position="1899"/>
        <end position="1910"/>
    </location>
</feature>
<dbReference type="PANTHER" id="PTHR14042:SF24">
    <property type="entry name" value="PROTEIN DOPEY-1 HOMOLOG"/>
    <property type="match status" value="1"/>
</dbReference>
<dbReference type="InterPro" id="IPR056458">
    <property type="entry name" value="TPR_DOP1_M"/>
</dbReference>
<keyword evidence="4" id="KW-0333">Golgi apparatus</keyword>